<keyword evidence="22" id="KW-1185">Reference proteome</keyword>
<dbReference type="PANTHER" id="PTHR24317">
    <property type="entry name" value="PEROXISOMAL TRANS-2-ENOYL-COA REDUCTASE"/>
    <property type="match status" value="1"/>
</dbReference>
<evidence type="ECO:0000256" key="5">
    <source>
        <dbReference type="ARBA" id="ARBA00022832"/>
    </source>
</evidence>
<comment type="subunit">
    <text evidence="12">Interacts with PEX5, probably required to target it into peroxisomes.</text>
</comment>
<keyword evidence="8" id="KW-0443">Lipid metabolism</keyword>
<evidence type="ECO:0000256" key="13">
    <source>
        <dbReference type="ARBA" id="ARBA00038849"/>
    </source>
</evidence>
<comment type="catalytic activity">
    <reaction evidence="15">
        <text>(2E)-dodecenoyl-CoA + NADPH + H(+) = dodecanoyl-CoA + NADP(+)</text>
        <dbReference type="Rhea" id="RHEA:44964"/>
        <dbReference type="ChEBI" id="CHEBI:15378"/>
        <dbReference type="ChEBI" id="CHEBI:57330"/>
        <dbReference type="ChEBI" id="CHEBI:57375"/>
        <dbReference type="ChEBI" id="CHEBI:57783"/>
        <dbReference type="ChEBI" id="CHEBI:58349"/>
    </reaction>
    <physiologicalReaction direction="left-to-right" evidence="15">
        <dbReference type="Rhea" id="RHEA:44965"/>
    </physiologicalReaction>
</comment>
<evidence type="ECO:0000256" key="1">
    <source>
        <dbReference type="ARBA" id="ARBA00004275"/>
    </source>
</evidence>
<keyword evidence="10" id="KW-0275">Fatty acid biosynthesis</keyword>
<dbReference type="SUPFAM" id="SSF51735">
    <property type="entry name" value="NAD(P)-binding Rossmann-fold domains"/>
    <property type="match status" value="1"/>
</dbReference>
<evidence type="ECO:0000256" key="6">
    <source>
        <dbReference type="ARBA" id="ARBA00022857"/>
    </source>
</evidence>
<evidence type="ECO:0000256" key="17">
    <source>
        <dbReference type="ARBA" id="ARBA00049108"/>
    </source>
</evidence>
<comment type="catalytic activity">
    <reaction evidence="19">
        <text>(2E)-decenoyl-CoA + NADPH + H(+) = decanoyl-CoA + NADP(+)</text>
        <dbReference type="Rhea" id="RHEA:44960"/>
        <dbReference type="ChEBI" id="CHEBI:15378"/>
        <dbReference type="ChEBI" id="CHEBI:57783"/>
        <dbReference type="ChEBI" id="CHEBI:58349"/>
        <dbReference type="ChEBI" id="CHEBI:61406"/>
        <dbReference type="ChEBI" id="CHEBI:61430"/>
    </reaction>
    <physiologicalReaction direction="left-to-right" evidence="19">
        <dbReference type="Rhea" id="RHEA:44961"/>
    </physiologicalReaction>
</comment>
<evidence type="ECO:0000256" key="4">
    <source>
        <dbReference type="ARBA" id="ARBA00022553"/>
    </source>
</evidence>
<comment type="function">
    <text evidence="11">Participates in chain elongation of fatty acids. Catalyzes the reduction of trans-2-enoyl-CoAs of varying chain lengths from 6:1 to 16:1, having maximum activity with 10:1 CoA. Has no 2,4-dienoyl-CoA reductase activity.</text>
</comment>
<dbReference type="GO" id="GO:0006633">
    <property type="term" value="P:fatty acid biosynthetic process"/>
    <property type="evidence" value="ECO:0007669"/>
    <property type="project" value="UniProtKB-KW"/>
</dbReference>
<dbReference type="OrthoDB" id="414540at2759"/>
<dbReference type="GO" id="GO:0005777">
    <property type="term" value="C:peroxisome"/>
    <property type="evidence" value="ECO:0007669"/>
    <property type="project" value="UniProtKB-SubCell"/>
</dbReference>
<evidence type="ECO:0000256" key="2">
    <source>
        <dbReference type="ARBA" id="ARBA00005189"/>
    </source>
</evidence>
<keyword evidence="6" id="KW-0521">NADP</keyword>
<gene>
    <name evidence="21" type="ORF">AMS68_002408</name>
</gene>
<keyword evidence="4" id="KW-0597">Phosphoprotein</keyword>
<dbReference type="GO" id="GO:0033306">
    <property type="term" value="P:phytol metabolic process"/>
    <property type="evidence" value="ECO:0007669"/>
    <property type="project" value="TreeGrafter"/>
</dbReference>
<evidence type="ECO:0000313" key="21">
    <source>
        <dbReference type="EMBL" id="QIW96890.1"/>
    </source>
</evidence>
<keyword evidence="5" id="KW-0276">Fatty acid metabolism</keyword>
<evidence type="ECO:0000313" key="22">
    <source>
        <dbReference type="Proteomes" id="UP000503462"/>
    </source>
</evidence>
<protein>
    <recommendedName>
        <fullName evidence="14">Peroxisomal trans-2-enoyl-CoA reductase</fullName>
        <ecNumber evidence="13">1.3.1.38</ecNumber>
    </recommendedName>
</protein>
<comment type="catalytic activity">
    <reaction evidence="20">
        <text>(2E)-octenoyl-CoA + NADPH + H(+) = octanoyl-CoA + NADP(+)</text>
        <dbReference type="Rhea" id="RHEA:44952"/>
        <dbReference type="ChEBI" id="CHEBI:15378"/>
        <dbReference type="ChEBI" id="CHEBI:57386"/>
        <dbReference type="ChEBI" id="CHEBI:57783"/>
        <dbReference type="ChEBI" id="CHEBI:58349"/>
        <dbReference type="ChEBI" id="CHEBI:62242"/>
    </reaction>
    <physiologicalReaction direction="left-to-right" evidence="20">
        <dbReference type="Rhea" id="RHEA:44953"/>
    </physiologicalReaction>
</comment>
<evidence type="ECO:0000256" key="15">
    <source>
        <dbReference type="ARBA" id="ARBA00047570"/>
    </source>
</evidence>
<evidence type="ECO:0000256" key="16">
    <source>
        <dbReference type="ARBA" id="ARBA00048686"/>
    </source>
</evidence>
<evidence type="ECO:0000256" key="10">
    <source>
        <dbReference type="ARBA" id="ARBA00023160"/>
    </source>
</evidence>
<evidence type="ECO:0000256" key="12">
    <source>
        <dbReference type="ARBA" id="ARBA00038622"/>
    </source>
</evidence>
<dbReference type="Proteomes" id="UP000503462">
    <property type="component" value="Chromosome 2"/>
</dbReference>
<sequence length="306" mass="32050">MTDQNTQQESESEHFSPYRTDGKLYGFVCIVTGAAQPVGRAIILELAAHGAACVYACSNPKDDYDTLAKEVNAQYPATKIIGYPFKLANEEDTLTLIDDVLNAWGRLDVFVTSSGLLGPPSIAETTPGDLQKLFEANSMAPFFALKYAPPAMQKTTPKGNYRNAAPKDIAYGSIVVVSSVASSIGGCWGPGLTMSSHAALGVVRAGVATLKGTGVRINCISPGQIDVGVDLKSFDKRGLSDQLPPSSLQSRESQKAIIGLERAGTPTEVARVAGFLASGFSSYITGANLVVDGGSSVMNPLTVPIG</sequence>
<dbReference type="EC" id="1.3.1.38" evidence="13"/>
<reference evidence="21 22" key="1">
    <citation type="journal article" date="2016" name="Sci. Rep.">
        <title>Peltaster fructicola genome reveals evolution from an invasive phytopathogen to an ectophytic parasite.</title>
        <authorList>
            <person name="Xu C."/>
            <person name="Chen H."/>
            <person name="Gleason M.L."/>
            <person name="Xu J.R."/>
            <person name="Liu H."/>
            <person name="Zhang R."/>
            <person name="Sun G."/>
        </authorList>
    </citation>
    <scope>NUCLEOTIDE SEQUENCE [LARGE SCALE GENOMIC DNA]</scope>
    <source>
        <strain evidence="21 22">LNHT1506</strain>
    </source>
</reference>
<dbReference type="InterPro" id="IPR052388">
    <property type="entry name" value="Peroxisomal_t2-enoyl-CoA_red"/>
</dbReference>
<organism evidence="21 22">
    <name type="scientific">Peltaster fructicola</name>
    <dbReference type="NCBI Taxonomy" id="286661"/>
    <lineage>
        <taxon>Eukaryota</taxon>
        <taxon>Fungi</taxon>
        <taxon>Dikarya</taxon>
        <taxon>Ascomycota</taxon>
        <taxon>Pezizomycotina</taxon>
        <taxon>Dothideomycetes</taxon>
        <taxon>Dothideomycetes incertae sedis</taxon>
        <taxon>Peltaster</taxon>
    </lineage>
</organism>
<comment type="catalytic activity">
    <reaction evidence="16">
        <text>(2E)-tetradecenoyl-CoA + NADPH + H(+) = tetradecanoyl-CoA + NADP(+)</text>
        <dbReference type="Rhea" id="RHEA:44968"/>
        <dbReference type="ChEBI" id="CHEBI:15378"/>
        <dbReference type="ChEBI" id="CHEBI:57385"/>
        <dbReference type="ChEBI" id="CHEBI:57783"/>
        <dbReference type="ChEBI" id="CHEBI:58349"/>
        <dbReference type="ChEBI" id="CHEBI:61405"/>
    </reaction>
    <physiologicalReaction direction="left-to-right" evidence="16">
        <dbReference type="Rhea" id="RHEA:44969"/>
    </physiologicalReaction>
</comment>
<accession>A0A6H0XQG4</accession>
<evidence type="ECO:0000256" key="3">
    <source>
        <dbReference type="ARBA" id="ARBA00022516"/>
    </source>
</evidence>
<evidence type="ECO:0000256" key="20">
    <source>
        <dbReference type="ARBA" id="ARBA00049559"/>
    </source>
</evidence>
<evidence type="ECO:0000256" key="8">
    <source>
        <dbReference type="ARBA" id="ARBA00023098"/>
    </source>
</evidence>
<dbReference type="InterPro" id="IPR002347">
    <property type="entry name" value="SDR_fam"/>
</dbReference>
<comment type="catalytic activity">
    <reaction evidence="18">
        <text>a (2E)-enoyl-CoA + NADPH + H(+) = a 2,3-saturated acyl-CoA + NADP(+)</text>
        <dbReference type="Rhea" id="RHEA:33763"/>
        <dbReference type="ChEBI" id="CHEBI:15378"/>
        <dbReference type="ChEBI" id="CHEBI:57783"/>
        <dbReference type="ChEBI" id="CHEBI:58349"/>
        <dbReference type="ChEBI" id="CHEBI:58856"/>
        <dbReference type="ChEBI" id="CHEBI:65111"/>
        <dbReference type="EC" id="1.3.1.38"/>
    </reaction>
    <physiologicalReaction direction="left-to-right" evidence="18">
        <dbReference type="Rhea" id="RHEA:33764"/>
    </physiologicalReaction>
</comment>
<keyword evidence="9" id="KW-0576">Peroxisome</keyword>
<comment type="subcellular location">
    <subcellularLocation>
        <location evidence="1">Peroxisome</location>
    </subcellularLocation>
</comment>
<comment type="pathway">
    <text evidence="2">Lipid metabolism.</text>
</comment>
<dbReference type="Gene3D" id="3.40.50.720">
    <property type="entry name" value="NAD(P)-binding Rossmann-like Domain"/>
    <property type="match status" value="1"/>
</dbReference>
<proteinExistence type="predicted"/>
<dbReference type="PANTHER" id="PTHR24317:SF7">
    <property type="entry name" value="PEROXISOMAL TRANS-2-ENOYL-COA REDUCTASE"/>
    <property type="match status" value="1"/>
</dbReference>
<evidence type="ECO:0000256" key="7">
    <source>
        <dbReference type="ARBA" id="ARBA00023002"/>
    </source>
</evidence>
<dbReference type="EMBL" id="CP051140">
    <property type="protein sequence ID" value="QIW96890.1"/>
    <property type="molecule type" value="Genomic_DNA"/>
</dbReference>
<evidence type="ECO:0000256" key="18">
    <source>
        <dbReference type="ARBA" id="ARBA00049251"/>
    </source>
</evidence>
<dbReference type="AlphaFoldDB" id="A0A6H0XQG4"/>
<evidence type="ECO:0000256" key="14">
    <source>
        <dbReference type="ARBA" id="ARBA00041063"/>
    </source>
</evidence>
<dbReference type="InterPro" id="IPR036291">
    <property type="entry name" value="NAD(P)-bd_dom_sf"/>
</dbReference>
<dbReference type="Pfam" id="PF13561">
    <property type="entry name" value="adh_short_C2"/>
    <property type="match status" value="1"/>
</dbReference>
<name>A0A6H0XQG4_9PEZI</name>
<keyword evidence="7" id="KW-0560">Oxidoreductase</keyword>
<comment type="catalytic activity">
    <reaction evidence="17">
        <text>(2E)-hexenoyl-CoA + NADPH + H(+) = hexanoyl-CoA + NADP(+)</text>
        <dbReference type="Rhea" id="RHEA:44956"/>
        <dbReference type="ChEBI" id="CHEBI:15378"/>
        <dbReference type="ChEBI" id="CHEBI:57783"/>
        <dbReference type="ChEBI" id="CHEBI:58349"/>
        <dbReference type="ChEBI" id="CHEBI:62077"/>
        <dbReference type="ChEBI" id="CHEBI:62620"/>
    </reaction>
    <physiologicalReaction direction="left-to-right" evidence="17">
        <dbReference type="Rhea" id="RHEA:44957"/>
    </physiologicalReaction>
</comment>
<dbReference type="CDD" id="cd05233">
    <property type="entry name" value="SDR_c"/>
    <property type="match status" value="1"/>
</dbReference>
<dbReference type="PRINTS" id="PR00081">
    <property type="entry name" value="GDHRDH"/>
</dbReference>
<dbReference type="GO" id="GO:0019166">
    <property type="term" value="F:trans-2-enoyl-CoA reductase (NADPH) activity"/>
    <property type="evidence" value="ECO:0007669"/>
    <property type="project" value="UniProtKB-EC"/>
</dbReference>
<keyword evidence="3" id="KW-0444">Lipid biosynthesis</keyword>
<evidence type="ECO:0000256" key="9">
    <source>
        <dbReference type="ARBA" id="ARBA00023140"/>
    </source>
</evidence>
<evidence type="ECO:0000256" key="19">
    <source>
        <dbReference type="ARBA" id="ARBA00049386"/>
    </source>
</evidence>
<evidence type="ECO:0000256" key="11">
    <source>
        <dbReference type="ARBA" id="ARBA00037124"/>
    </source>
</evidence>